<evidence type="ECO:0000256" key="1">
    <source>
        <dbReference type="ARBA" id="ARBA00005964"/>
    </source>
</evidence>
<organism evidence="6 7">
    <name type="scientific">Paragonimus skrjabini miyazakii</name>
    <dbReference type="NCBI Taxonomy" id="59628"/>
    <lineage>
        <taxon>Eukaryota</taxon>
        <taxon>Metazoa</taxon>
        <taxon>Spiralia</taxon>
        <taxon>Lophotrochozoa</taxon>
        <taxon>Platyhelminthes</taxon>
        <taxon>Trematoda</taxon>
        <taxon>Digenea</taxon>
        <taxon>Plagiorchiida</taxon>
        <taxon>Troglotremata</taxon>
        <taxon>Troglotrematidae</taxon>
        <taxon>Paragonimus</taxon>
    </lineage>
</organism>
<feature type="transmembrane region" description="Helical" evidence="4">
    <location>
        <begin position="80"/>
        <end position="104"/>
    </location>
</feature>
<accession>A0A8S9Z1R0</accession>
<evidence type="ECO:0000256" key="4">
    <source>
        <dbReference type="SAM" id="Phobius"/>
    </source>
</evidence>
<dbReference type="SUPFAM" id="SSF53474">
    <property type="entry name" value="alpha/beta-Hydrolases"/>
    <property type="match status" value="1"/>
</dbReference>
<sequence length="741" mass="83465">MPKITSPTFSIGGSSADPTTSESHAPNGHGASGQKAEQKVEDDNKEPLEVKNYILLESLLPSPETWEKSCKDNRANRVRFLASIGVIYIALWVAHAPVAVWKAWSIAHNAELKRLLADRPGLGQPLPASCIVTNCAALCPEASKTRDWYTLYGVPYATLPQQKAYFASATYPYTFKECYLAYWHGVAKDKRAFINGQMRFMGKQAYDDASECAQMKLKKGKNVPVGKPQSCLTLSFHFPWYKESQRSPLGNRGMPIVVYVGGSYLMSHRPRLLSSKLASELRVLYVAVNYRLGVFGFSDFGIEGFGPNHGVADVREALAWIQENARLFGGDKSRVMLYGEDSGATIAAALLASSGMEYLLINGVRRPLFTHVWMADGSVVIPDIPDSKDAFRELIINDPDLEAICKAWTEKYGATLRIERSHPLGRKFHCLSNLSISKWIEKTPLTWLHSRRADLTLLPHADEVRSSLIKRDPKHTRVENPLGMLHPRSQSWTRTILDIPVVVYSNLNAPYNFSASVNSSAHWSLSVTEKNVKDALSTFHKPTSQLPYADAIWNAYQKYLSNLIAWRKEDQAPSDLNYRALYDTIRSDLRGTCPYNVYAKHLQLGGHIQRNPIYRVLNRIRNQPYVDEDGARCDIPFFLIDNEFECGETTRPLYEALSAEQKEILIRAFIQFAYYGNIFGAQEMQYPVYPGMPALETTYNIITEMGMTTAGSREVSLMSACQIWISEEGEFDHVMKYARMN</sequence>
<name>A0A8S9Z1R0_9TREM</name>
<dbReference type="InterPro" id="IPR002018">
    <property type="entry name" value="CarbesteraseB"/>
</dbReference>
<evidence type="ECO:0000313" key="7">
    <source>
        <dbReference type="Proteomes" id="UP000822476"/>
    </source>
</evidence>
<evidence type="ECO:0000313" key="6">
    <source>
        <dbReference type="EMBL" id="KAF7261355.1"/>
    </source>
</evidence>
<proteinExistence type="inferred from homology"/>
<evidence type="ECO:0000256" key="3">
    <source>
        <dbReference type="SAM" id="MobiDB-lite"/>
    </source>
</evidence>
<dbReference type="PANTHER" id="PTHR43142:SF1">
    <property type="entry name" value="CARBOXYLIC ESTER HYDROLASE"/>
    <property type="match status" value="1"/>
</dbReference>
<keyword evidence="2" id="KW-0378">Hydrolase</keyword>
<dbReference type="Pfam" id="PF00135">
    <property type="entry name" value="COesterase"/>
    <property type="match status" value="1"/>
</dbReference>
<evidence type="ECO:0000259" key="5">
    <source>
        <dbReference type="Pfam" id="PF00135"/>
    </source>
</evidence>
<feature type="compositionally biased region" description="Polar residues" evidence="3">
    <location>
        <begin position="1"/>
        <end position="24"/>
    </location>
</feature>
<dbReference type="GO" id="GO:0016787">
    <property type="term" value="F:hydrolase activity"/>
    <property type="evidence" value="ECO:0007669"/>
    <property type="project" value="UniProtKB-KW"/>
</dbReference>
<evidence type="ECO:0000256" key="2">
    <source>
        <dbReference type="ARBA" id="ARBA00022801"/>
    </source>
</evidence>
<gene>
    <name evidence="6" type="ORF">EG68_01187</name>
</gene>
<dbReference type="Proteomes" id="UP000822476">
    <property type="component" value="Unassembled WGS sequence"/>
</dbReference>
<dbReference type="OrthoDB" id="3200163at2759"/>
<dbReference type="AlphaFoldDB" id="A0A8S9Z1R0"/>
<dbReference type="InterPro" id="IPR029058">
    <property type="entry name" value="AB_hydrolase_fold"/>
</dbReference>
<keyword evidence="7" id="KW-1185">Reference proteome</keyword>
<comment type="caution">
    <text evidence="6">The sequence shown here is derived from an EMBL/GenBank/DDBJ whole genome shotgun (WGS) entry which is preliminary data.</text>
</comment>
<dbReference type="Gene3D" id="3.40.50.1820">
    <property type="entry name" value="alpha/beta hydrolase"/>
    <property type="match status" value="1"/>
</dbReference>
<keyword evidence="4" id="KW-0812">Transmembrane</keyword>
<protein>
    <recommendedName>
        <fullName evidence="5">Carboxylesterase type B domain-containing protein</fullName>
    </recommendedName>
</protein>
<dbReference type="PANTHER" id="PTHR43142">
    <property type="entry name" value="CARBOXYLIC ESTER HYDROLASE"/>
    <property type="match status" value="1"/>
</dbReference>
<feature type="domain" description="Carboxylesterase type B" evidence="5">
    <location>
        <begin position="147"/>
        <end position="697"/>
    </location>
</feature>
<reference evidence="6" key="1">
    <citation type="submission" date="2019-07" db="EMBL/GenBank/DDBJ databases">
        <title>Annotation for the trematode Paragonimus miyazaki's.</title>
        <authorList>
            <person name="Choi Y.-J."/>
        </authorList>
    </citation>
    <scope>NUCLEOTIDE SEQUENCE</scope>
    <source>
        <strain evidence="6">Japan</strain>
    </source>
</reference>
<keyword evidence="4" id="KW-1133">Transmembrane helix</keyword>
<feature type="region of interest" description="Disordered" evidence="3">
    <location>
        <begin position="1"/>
        <end position="43"/>
    </location>
</feature>
<comment type="similarity">
    <text evidence="1">Belongs to the type-B carboxylesterase/lipase family.</text>
</comment>
<dbReference type="EMBL" id="JTDE01000408">
    <property type="protein sequence ID" value="KAF7261355.1"/>
    <property type="molecule type" value="Genomic_DNA"/>
</dbReference>
<keyword evidence="4" id="KW-0472">Membrane</keyword>